<evidence type="ECO:0000259" key="2">
    <source>
        <dbReference type="Pfam" id="PF05161"/>
    </source>
</evidence>
<dbReference type="Proteomes" id="UP000694941">
    <property type="component" value="Unplaced"/>
</dbReference>
<dbReference type="Pfam" id="PF13660">
    <property type="entry name" value="DUF4147"/>
    <property type="match status" value="1"/>
</dbReference>
<comment type="similarity">
    <text evidence="1">Belongs to the glycerate kinase type-2 family.</text>
</comment>
<feature type="domain" description="MOFRL" evidence="2">
    <location>
        <begin position="407"/>
        <end position="521"/>
    </location>
</feature>
<reference evidence="5" key="1">
    <citation type="submission" date="2025-08" db="UniProtKB">
        <authorList>
            <consortium name="RefSeq"/>
        </authorList>
    </citation>
    <scope>IDENTIFICATION</scope>
    <source>
        <tissue evidence="5">Muscle</tissue>
    </source>
</reference>
<dbReference type="Pfam" id="PF05161">
    <property type="entry name" value="MOFRL"/>
    <property type="match status" value="1"/>
</dbReference>
<proteinExistence type="inferred from homology"/>
<organism evidence="4 5">
    <name type="scientific">Limulus polyphemus</name>
    <name type="common">Atlantic horseshoe crab</name>
    <dbReference type="NCBI Taxonomy" id="6850"/>
    <lineage>
        <taxon>Eukaryota</taxon>
        <taxon>Metazoa</taxon>
        <taxon>Ecdysozoa</taxon>
        <taxon>Arthropoda</taxon>
        <taxon>Chelicerata</taxon>
        <taxon>Merostomata</taxon>
        <taxon>Xiphosura</taxon>
        <taxon>Limulidae</taxon>
        <taxon>Limulus</taxon>
    </lineage>
</organism>
<dbReference type="Gene3D" id="3.40.1480.10">
    <property type="entry name" value="MOFRL domain"/>
    <property type="match status" value="1"/>
</dbReference>
<keyword evidence="4" id="KW-1185">Reference proteome</keyword>
<sequence>MCAAEGNFKRCVKLLHQRLQLSKIRTCRMISSRIAREKPQDKLQDMKSDAFKIFLAGVDAVMPKSFITKALKVDNERLLVQDFSYHIANNVYVVGFGKAVAGMARAVEDIIGHHLVEGVISIPEGTTDIMSQSGKRDLLPGSDSKILVLEGAKHNLPDKNSSVAADCIISLVKKLKATDILLVLISGGGSALFPAPVPPVTLDEKIAVIKLLSTRGATIQEMNSVRKQLSVVKGGGLAAMAKPAQVVSLILSDIVGDPLDLIASGPTVRNTDDASYPLEILKKYNIENDVPQSVLCVLKKPRKVYEEKDLYHVQNFLIGTNKQALEAARATAFQCNYHPCVLTMSLQGEAKVVGWAMAYLAVMCQELNNLKRIEEPEVEKLCTALCVSKSSLIELLTTLETHRKGFCIICGGETIVKVTGQGKGGRNQEMALEYSLQNYYLSNSQLSRSTSVLLSAGTDGIDGPTDAAGAFGYHELILRALEQGLDPGKYLSNNDSYGFYLKCNGGNDLIKIGHTGTNVMDIQVLLIRTIQD</sequence>
<gene>
    <name evidence="5" type="primary">LOC106458801</name>
</gene>
<dbReference type="InterPro" id="IPR039760">
    <property type="entry name" value="MOFRL_protein"/>
</dbReference>
<feature type="domain" description="MOFRL-associated" evidence="3">
    <location>
        <begin position="51"/>
        <end position="298"/>
    </location>
</feature>
<dbReference type="InterPro" id="IPR007835">
    <property type="entry name" value="MOFRL"/>
</dbReference>
<dbReference type="InterPro" id="IPR037035">
    <property type="entry name" value="GK-like_C_sf"/>
</dbReference>
<name>A0ABM1B331_LIMPO</name>
<dbReference type="RefSeq" id="XP_013773803.1">
    <property type="nucleotide sequence ID" value="XM_013918349.2"/>
</dbReference>
<dbReference type="Gene3D" id="3.40.50.10180">
    <property type="entry name" value="Glycerate kinase, MOFRL-like N-terminal domain"/>
    <property type="match status" value="1"/>
</dbReference>
<dbReference type="PANTHER" id="PTHR12227:SF0">
    <property type="entry name" value="GLYCERATE KINASE"/>
    <property type="match status" value="1"/>
</dbReference>
<dbReference type="SUPFAM" id="SSF82544">
    <property type="entry name" value="GckA/TtuD-like"/>
    <property type="match status" value="1"/>
</dbReference>
<evidence type="ECO:0000313" key="5">
    <source>
        <dbReference type="RefSeq" id="XP_013773803.1"/>
    </source>
</evidence>
<accession>A0ABM1B331</accession>
<dbReference type="PANTHER" id="PTHR12227">
    <property type="entry name" value="GLYCERATE KINASE"/>
    <property type="match status" value="1"/>
</dbReference>
<dbReference type="InterPro" id="IPR025286">
    <property type="entry name" value="MOFRL_assoc_dom"/>
</dbReference>
<protein>
    <submittedName>
        <fullName evidence="5">Glycerate kinase-like isoform X1</fullName>
    </submittedName>
</protein>
<evidence type="ECO:0000313" key="4">
    <source>
        <dbReference type="Proteomes" id="UP000694941"/>
    </source>
</evidence>
<dbReference type="InterPro" id="IPR038614">
    <property type="entry name" value="GK_N_sf"/>
</dbReference>
<dbReference type="GeneID" id="106458801"/>
<evidence type="ECO:0000256" key="1">
    <source>
        <dbReference type="ARBA" id="ARBA00005393"/>
    </source>
</evidence>
<evidence type="ECO:0000259" key="3">
    <source>
        <dbReference type="Pfam" id="PF13660"/>
    </source>
</evidence>